<reference evidence="2" key="1">
    <citation type="journal article" date="2019" name="Curr. Biol.">
        <title>Genome Sequence of Striga asiatica Provides Insight into the Evolution of Plant Parasitism.</title>
        <authorList>
            <person name="Yoshida S."/>
            <person name="Kim S."/>
            <person name="Wafula E.K."/>
            <person name="Tanskanen J."/>
            <person name="Kim Y.M."/>
            <person name="Honaas L."/>
            <person name="Yang Z."/>
            <person name="Spallek T."/>
            <person name="Conn C.E."/>
            <person name="Ichihashi Y."/>
            <person name="Cheong K."/>
            <person name="Cui S."/>
            <person name="Der J.P."/>
            <person name="Gundlach H."/>
            <person name="Jiao Y."/>
            <person name="Hori C."/>
            <person name="Ishida J.K."/>
            <person name="Kasahara H."/>
            <person name="Kiba T."/>
            <person name="Kim M.S."/>
            <person name="Koo N."/>
            <person name="Laohavisit A."/>
            <person name="Lee Y.H."/>
            <person name="Lumba S."/>
            <person name="McCourt P."/>
            <person name="Mortimer J.C."/>
            <person name="Mutuku J.M."/>
            <person name="Nomura T."/>
            <person name="Sasaki-Sekimoto Y."/>
            <person name="Seto Y."/>
            <person name="Wang Y."/>
            <person name="Wakatake T."/>
            <person name="Sakakibara H."/>
            <person name="Demura T."/>
            <person name="Yamaguchi S."/>
            <person name="Yoneyama K."/>
            <person name="Manabe R.I."/>
            <person name="Nelson D.C."/>
            <person name="Schulman A.H."/>
            <person name="Timko M.P."/>
            <person name="dePamphilis C.W."/>
            <person name="Choi D."/>
            <person name="Shirasu K."/>
        </authorList>
    </citation>
    <scope>NUCLEOTIDE SEQUENCE [LARGE SCALE GENOMIC DNA]</scope>
    <source>
        <strain evidence="2">cv. UVA1</strain>
    </source>
</reference>
<name>A0A5A7QLM9_STRAF</name>
<evidence type="ECO:0000313" key="2">
    <source>
        <dbReference type="Proteomes" id="UP000325081"/>
    </source>
</evidence>
<dbReference type="AlphaFoldDB" id="A0A5A7QLM9"/>
<gene>
    <name evidence="1" type="ORF">STAS_21721</name>
</gene>
<accession>A0A5A7QLM9</accession>
<organism evidence="1 2">
    <name type="scientific">Striga asiatica</name>
    <name type="common">Asiatic witchweed</name>
    <name type="synonym">Buchnera asiatica</name>
    <dbReference type="NCBI Taxonomy" id="4170"/>
    <lineage>
        <taxon>Eukaryota</taxon>
        <taxon>Viridiplantae</taxon>
        <taxon>Streptophyta</taxon>
        <taxon>Embryophyta</taxon>
        <taxon>Tracheophyta</taxon>
        <taxon>Spermatophyta</taxon>
        <taxon>Magnoliopsida</taxon>
        <taxon>eudicotyledons</taxon>
        <taxon>Gunneridae</taxon>
        <taxon>Pentapetalae</taxon>
        <taxon>asterids</taxon>
        <taxon>lamiids</taxon>
        <taxon>Lamiales</taxon>
        <taxon>Orobanchaceae</taxon>
        <taxon>Buchnereae</taxon>
        <taxon>Striga</taxon>
    </lineage>
</organism>
<dbReference type="Proteomes" id="UP000325081">
    <property type="component" value="Unassembled WGS sequence"/>
</dbReference>
<keyword evidence="2" id="KW-1185">Reference proteome</keyword>
<dbReference type="OrthoDB" id="5835829at2759"/>
<proteinExistence type="predicted"/>
<keyword evidence="1" id="KW-0808">Transferase</keyword>
<dbReference type="GO" id="GO:0016740">
    <property type="term" value="F:transferase activity"/>
    <property type="evidence" value="ECO:0007669"/>
    <property type="project" value="UniProtKB-KW"/>
</dbReference>
<dbReference type="EMBL" id="BKCP01007093">
    <property type="protein sequence ID" value="GER44801.1"/>
    <property type="molecule type" value="Genomic_DNA"/>
</dbReference>
<evidence type="ECO:0000313" key="1">
    <source>
        <dbReference type="EMBL" id="GER44801.1"/>
    </source>
</evidence>
<comment type="caution">
    <text evidence="1">The sequence shown here is derived from an EMBL/GenBank/DDBJ whole genome shotgun (WGS) entry which is preliminary data.</text>
</comment>
<sequence length="179" mass="19877">MQCLAPPLRIDPRSRAASIQCGLRADGRRADDGFGNMRDQQRGGEGNQQWESVFRVDKPYYDGPPIFDDEPFYDGPLVLDEEPPGPEDLIMESTPTKTAPNLFGESVHARGVGPVLIPVGDFSLHKVEDTIICMLHPKVKQSTIELAKSMEDDDDILSFISYTQFVILFEFGSVVLSFG</sequence>
<protein>
    <submittedName>
        <fullName evidence="1">UDP-Glycosyltransferase superfamily protein</fullName>
    </submittedName>
</protein>